<accession>A0ACA9QNA1</accession>
<gene>
    <name evidence="1" type="ORF">RPERSI_LOCUS15136</name>
</gene>
<sequence>AEIWKELSKAVSFGIMIDKILDQSDATTITTKLIWLFQSYDIINKLVAFASDGASVMIGCKNGIAQKLSQICLYIVYNHCIAHHLALACKDSQKQIDYFNNTETIIRDIYKYYKNSAKRYDAVKNFVKTLPAILLQLQHNNNKSNLYFQDIISIIDATTTIIQKDYLVDTLDIRNHYLGYNLQLFINHTNLFNKQTGELLSFLVRDYSDIFPNMIKLAHITNSIPFSSLDCERGFSKQNTIKTHLCISLTTFTLDAFMRISLEGKKSKEIN</sequence>
<keyword evidence="2" id="KW-1185">Reference proteome</keyword>
<organism evidence="1 2">
    <name type="scientific">Racocetra persica</name>
    <dbReference type="NCBI Taxonomy" id="160502"/>
    <lineage>
        <taxon>Eukaryota</taxon>
        <taxon>Fungi</taxon>
        <taxon>Fungi incertae sedis</taxon>
        <taxon>Mucoromycota</taxon>
        <taxon>Glomeromycotina</taxon>
        <taxon>Glomeromycetes</taxon>
        <taxon>Diversisporales</taxon>
        <taxon>Gigasporaceae</taxon>
        <taxon>Racocetra</taxon>
    </lineage>
</organism>
<feature type="non-terminal residue" evidence="1">
    <location>
        <position position="1"/>
    </location>
</feature>
<evidence type="ECO:0000313" key="2">
    <source>
        <dbReference type="Proteomes" id="UP000789920"/>
    </source>
</evidence>
<reference evidence="1" key="1">
    <citation type="submission" date="2021-06" db="EMBL/GenBank/DDBJ databases">
        <authorList>
            <person name="Kallberg Y."/>
            <person name="Tangrot J."/>
            <person name="Rosling A."/>
        </authorList>
    </citation>
    <scope>NUCLEOTIDE SEQUENCE</scope>
    <source>
        <strain evidence="1">MA461A</strain>
    </source>
</reference>
<comment type="caution">
    <text evidence="1">The sequence shown here is derived from an EMBL/GenBank/DDBJ whole genome shotgun (WGS) entry which is preliminary data.</text>
</comment>
<name>A0ACA9QNA1_9GLOM</name>
<dbReference type="EMBL" id="CAJVQC010035868">
    <property type="protein sequence ID" value="CAG8760062.1"/>
    <property type="molecule type" value="Genomic_DNA"/>
</dbReference>
<evidence type="ECO:0000313" key="1">
    <source>
        <dbReference type="EMBL" id="CAG8760062.1"/>
    </source>
</evidence>
<dbReference type="Proteomes" id="UP000789920">
    <property type="component" value="Unassembled WGS sequence"/>
</dbReference>
<protein>
    <submittedName>
        <fullName evidence="1">28828_t:CDS:1</fullName>
    </submittedName>
</protein>
<proteinExistence type="predicted"/>